<evidence type="ECO:0000313" key="4">
    <source>
        <dbReference type="Proteomes" id="UP000192917"/>
    </source>
</evidence>
<keyword evidence="1" id="KW-0732">Signal</keyword>
<dbReference type="PANTHER" id="PTHR21666:SF289">
    <property type="entry name" value="L-ALA--D-GLU ENDOPEPTIDASE"/>
    <property type="match status" value="1"/>
</dbReference>
<dbReference type="RefSeq" id="WP_085122854.1">
    <property type="nucleotide sequence ID" value="NZ_FWZX01000007.1"/>
</dbReference>
<evidence type="ECO:0000259" key="2">
    <source>
        <dbReference type="Pfam" id="PF01551"/>
    </source>
</evidence>
<reference evidence="3 4" key="1">
    <citation type="submission" date="2017-04" db="EMBL/GenBank/DDBJ databases">
        <authorList>
            <person name="Afonso C.L."/>
            <person name="Miller P.J."/>
            <person name="Scott M.A."/>
            <person name="Spackman E."/>
            <person name="Goraichik I."/>
            <person name="Dimitrov K.M."/>
            <person name="Suarez D.L."/>
            <person name="Swayne D.E."/>
        </authorList>
    </citation>
    <scope>NUCLEOTIDE SEQUENCE [LARGE SCALE GENOMIC DNA]</scope>
    <source>
        <strain evidence="3 4">USBA 355</strain>
    </source>
</reference>
<dbReference type="GO" id="GO:0004222">
    <property type="term" value="F:metalloendopeptidase activity"/>
    <property type="evidence" value="ECO:0007669"/>
    <property type="project" value="TreeGrafter"/>
</dbReference>
<dbReference type="InterPro" id="IPR050570">
    <property type="entry name" value="Cell_wall_metabolism_enzyme"/>
</dbReference>
<dbReference type="CDD" id="cd12797">
    <property type="entry name" value="M23_peptidase"/>
    <property type="match status" value="1"/>
</dbReference>
<dbReference type="STRING" id="560819.SAMN05428998_107159"/>
<proteinExistence type="predicted"/>
<evidence type="ECO:0000313" key="3">
    <source>
        <dbReference type="EMBL" id="SMF22123.1"/>
    </source>
</evidence>
<gene>
    <name evidence="3" type="ORF">SAMN05428998_107159</name>
</gene>
<dbReference type="SUPFAM" id="SSF51261">
    <property type="entry name" value="Duplicated hybrid motif"/>
    <property type="match status" value="1"/>
</dbReference>
<dbReference type="EMBL" id="FWZX01000007">
    <property type="protein sequence ID" value="SMF22123.1"/>
    <property type="molecule type" value="Genomic_DNA"/>
</dbReference>
<dbReference type="PANTHER" id="PTHR21666">
    <property type="entry name" value="PEPTIDASE-RELATED"/>
    <property type="match status" value="1"/>
</dbReference>
<name>A0A1Y6BVD3_9PROT</name>
<dbReference type="Gene3D" id="2.70.70.10">
    <property type="entry name" value="Glucose Permease (Domain IIA)"/>
    <property type="match status" value="1"/>
</dbReference>
<accession>A0A1Y6BVD3</accession>
<dbReference type="InterPro" id="IPR016047">
    <property type="entry name" value="M23ase_b-sheet_dom"/>
</dbReference>
<protein>
    <submittedName>
        <fullName evidence="3">Peptidase family M23</fullName>
    </submittedName>
</protein>
<evidence type="ECO:0000256" key="1">
    <source>
        <dbReference type="ARBA" id="ARBA00022729"/>
    </source>
</evidence>
<dbReference type="AlphaFoldDB" id="A0A1Y6BVD3"/>
<keyword evidence="4" id="KW-1185">Reference proteome</keyword>
<organism evidence="3 4">
    <name type="scientific">Tistlia consotensis USBA 355</name>
    <dbReference type="NCBI Taxonomy" id="560819"/>
    <lineage>
        <taxon>Bacteria</taxon>
        <taxon>Pseudomonadati</taxon>
        <taxon>Pseudomonadota</taxon>
        <taxon>Alphaproteobacteria</taxon>
        <taxon>Rhodospirillales</taxon>
        <taxon>Rhodovibrionaceae</taxon>
        <taxon>Tistlia</taxon>
    </lineage>
</organism>
<dbReference type="Proteomes" id="UP000192917">
    <property type="component" value="Unassembled WGS sequence"/>
</dbReference>
<sequence>MLCEIGVECFVQQYVDTRPGPLAQDYLCGGLAYDRHDGTDIRVPTLADMERGVPVVAAAPGTVRAVRDGEPDMDPARRGLDRIKGRESGNAVLIDHLGGWTTQYSHLKQGSVLVRPGQRVGAGQILGLIGQSGLAEFPHVEFRLFHGDQRIDPFTGLPPESGCDKPGRALWDAEAAQALVYRAGGLLAAGFAGSNPEIGAIKAGAYLGNDRLPASAAALAFWVIDYGLEPGDSWRLEIHGPDGRLFAESDGKLDRKQADWIRVLGRRRGDRPWPSGRYEARHRVARNGVVLIDRARAVVVE</sequence>
<dbReference type="InterPro" id="IPR011055">
    <property type="entry name" value="Dup_hybrid_motif"/>
</dbReference>
<dbReference type="Pfam" id="PF01551">
    <property type="entry name" value="Peptidase_M23"/>
    <property type="match status" value="1"/>
</dbReference>
<feature type="domain" description="M23ase beta-sheet core" evidence="2">
    <location>
        <begin position="36"/>
        <end position="153"/>
    </location>
</feature>